<dbReference type="GO" id="GO:0000166">
    <property type="term" value="F:nucleotide binding"/>
    <property type="evidence" value="ECO:0007669"/>
    <property type="project" value="UniProtKB-KW"/>
</dbReference>
<dbReference type="PANTHER" id="PTHR11575">
    <property type="entry name" value="5'-NUCLEOTIDASE-RELATED"/>
    <property type="match status" value="1"/>
</dbReference>
<gene>
    <name evidence="3" type="ORF">C8E01_10397</name>
</gene>
<protein>
    <submittedName>
        <fullName evidence="3">2',3'-cyclic-nucleotide 2'-phosphodiesterase (5'-nucleotidase family)</fullName>
    </submittedName>
</protein>
<dbReference type="InterPro" id="IPR029052">
    <property type="entry name" value="Metallo-depent_PP-like"/>
</dbReference>
<evidence type="ECO:0000259" key="2">
    <source>
        <dbReference type="Pfam" id="PF02872"/>
    </source>
</evidence>
<keyword evidence="4" id="KW-1185">Reference proteome</keyword>
<comment type="similarity">
    <text evidence="1">Belongs to the 5'-nucleotidase family.</text>
</comment>
<dbReference type="GO" id="GO:0009166">
    <property type="term" value="P:nucleotide catabolic process"/>
    <property type="evidence" value="ECO:0007669"/>
    <property type="project" value="InterPro"/>
</dbReference>
<dbReference type="GO" id="GO:0030288">
    <property type="term" value="C:outer membrane-bounded periplasmic space"/>
    <property type="evidence" value="ECO:0007669"/>
    <property type="project" value="TreeGrafter"/>
</dbReference>
<proteinExistence type="inferred from homology"/>
<evidence type="ECO:0000256" key="1">
    <source>
        <dbReference type="RuleBase" id="RU362119"/>
    </source>
</evidence>
<dbReference type="EMBL" id="QEKI01000003">
    <property type="protein sequence ID" value="PVY42231.1"/>
    <property type="molecule type" value="Genomic_DNA"/>
</dbReference>
<dbReference type="AlphaFoldDB" id="A0A2U1B0X6"/>
<reference evidence="3 4" key="1">
    <citation type="submission" date="2018-04" db="EMBL/GenBank/DDBJ databases">
        <title>Genomic Encyclopedia of Type Strains, Phase IV (KMG-IV): sequencing the most valuable type-strain genomes for metagenomic binning, comparative biology and taxonomic classification.</title>
        <authorList>
            <person name="Goeker M."/>
        </authorList>
    </citation>
    <scope>NUCLEOTIDE SEQUENCE [LARGE SCALE GENOMIC DNA]</scope>
    <source>
        <strain evidence="3 4">DSM 100231</strain>
    </source>
</reference>
<dbReference type="Pfam" id="PF02872">
    <property type="entry name" value="5_nucleotid_C"/>
    <property type="match status" value="1"/>
</dbReference>
<dbReference type="InterPro" id="IPR008334">
    <property type="entry name" value="5'-Nucleotdase_C"/>
</dbReference>
<evidence type="ECO:0000313" key="3">
    <source>
        <dbReference type="EMBL" id="PVY42231.1"/>
    </source>
</evidence>
<feature type="domain" description="5'-Nucleotidase C-terminal" evidence="2">
    <location>
        <begin position="297"/>
        <end position="435"/>
    </location>
</feature>
<name>A0A2U1B0X6_9BACT</name>
<keyword evidence="1" id="KW-0378">Hydrolase</keyword>
<accession>A0A2U1B0X6</accession>
<dbReference type="Proteomes" id="UP000245466">
    <property type="component" value="Unassembled WGS sequence"/>
</dbReference>
<keyword evidence="1" id="KW-0547">Nucleotide-binding</keyword>
<dbReference type="GO" id="GO:0016787">
    <property type="term" value="F:hydrolase activity"/>
    <property type="evidence" value="ECO:0007669"/>
    <property type="project" value="UniProtKB-KW"/>
</dbReference>
<dbReference type="SUPFAM" id="SSF55816">
    <property type="entry name" value="5'-nucleotidase (syn. UDP-sugar hydrolase), C-terminal domain"/>
    <property type="match status" value="1"/>
</dbReference>
<dbReference type="PANTHER" id="PTHR11575:SF42">
    <property type="entry name" value="SULFUR OXIDATION PROTEIN SOXB"/>
    <property type="match status" value="1"/>
</dbReference>
<comment type="caution">
    <text evidence="3">The sequence shown here is derived from an EMBL/GenBank/DDBJ whole genome shotgun (WGS) entry which is preliminary data.</text>
</comment>
<evidence type="ECO:0000313" key="4">
    <source>
        <dbReference type="Proteomes" id="UP000245466"/>
    </source>
</evidence>
<dbReference type="InterPro" id="IPR036907">
    <property type="entry name" value="5'-Nucleotdase_C_sf"/>
</dbReference>
<dbReference type="SUPFAM" id="SSF56300">
    <property type="entry name" value="Metallo-dependent phosphatases"/>
    <property type="match status" value="1"/>
</dbReference>
<dbReference type="Gene3D" id="3.60.21.10">
    <property type="match status" value="1"/>
</dbReference>
<dbReference type="Gene3D" id="3.90.780.10">
    <property type="entry name" value="5'-Nucleotidase, C-terminal domain"/>
    <property type="match status" value="1"/>
</dbReference>
<dbReference type="InterPro" id="IPR006179">
    <property type="entry name" value="5_nucleotidase/apyrase"/>
</dbReference>
<organism evidence="3 4">
    <name type="scientific">Pontibacter virosus</name>
    <dbReference type="NCBI Taxonomy" id="1765052"/>
    <lineage>
        <taxon>Bacteria</taxon>
        <taxon>Pseudomonadati</taxon>
        <taxon>Bacteroidota</taxon>
        <taxon>Cytophagia</taxon>
        <taxon>Cytophagales</taxon>
        <taxon>Hymenobacteraceae</taxon>
        <taxon>Pontibacter</taxon>
    </lineage>
</organism>
<sequence>MKKKTKLTLLQLNDSHAYLEPHQEMFWEKGGQVYRSAGGFARIAGYLQQLRKAQNGAVLALDCGDTFHGTYPAVDTKGEVMLRVLNALGLAAMTAHWEFAYGPAQFKKLTSQLNYPMLAINIYDKQTGDLVYKPYIVQEVNGLKVGIVGIACNIVDKTMPPHFSDGLRFTLGNEELPGYIQNLREIDKTDLIVLISHLGFPQNMKLLSEVEGVDVCLSSHTHYRTSIPARQGNTLVIESGCHGSFLGRLDLTLENGKITQFEHELVEVSELLPEDEQVKELVEEAIEPFREELSQQVGATKVALDRNTILESTMDNFLLQSMLEATGAELAFSNGWRYGAPIVPGPITLNDLYNIIPMNPPVQTVSISGEELLKMLEENLEKTFAPDAYNQLGGFVKRSLGLKAFIKIEAPKGNRIQKLFINGEELDPQRRYKAAFVTEQGVPEKYGTQRETTGIKAIKAMKLYLQKHSPVDIRLLGTFSAV</sequence>
<dbReference type="RefSeq" id="WP_243409445.1">
    <property type="nucleotide sequence ID" value="NZ_QEKI01000003.1"/>
</dbReference>
<dbReference type="PRINTS" id="PR01607">
    <property type="entry name" value="APYRASEFAMLY"/>
</dbReference>